<accession>A0ABZ3C8C2</accession>
<protein>
    <submittedName>
        <fullName evidence="2">GNAT family N-acetyltransferase</fullName>
        <ecNumber evidence="2">2.3.1.-</ecNumber>
    </submittedName>
</protein>
<evidence type="ECO:0000313" key="3">
    <source>
        <dbReference type="Proteomes" id="UP001434337"/>
    </source>
</evidence>
<dbReference type="Proteomes" id="UP001434337">
    <property type="component" value="Chromosome"/>
</dbReference>
<sequence length="216" mass="23821">MADPVVIRAAQSDDVDFLVHVMRIAATSHLPHCVWDVLLDLPPDRTDTVLRRVAESEQPHWCHVSRFWIAEADGRPVGAMSGFDTATEGSDVLERELAAQAVVLGLDETALLRVLERGQVLRDGTPADFPGTWGVENVAVAEQNRGTGVVDELFTAVLGHGHERGHDTAQILCLNGNVRAERAWERQGFVVKADYCNQRFLDTYGCLGTKLLLRDL</sequence>
<reference evidence="2 3" key="1">
    <citation type="journal article" date="2023" name="Environ Microbiome">
        <title>A coral-associated actinobacterium mitigates coral bleaching under heat stress.</title>
        <authorList>
            <person name="Li J."/>
            <person name="Zou Y."/>
            <person name="Li Q."/>
            <person name="Zhang J."/>
            <person name="Bourne D.G."/>
            <person name="Lyu Y."/>
            <person name="Liu C."/>
            <person name="Zhang S."/>
        </authorList>
    </citation>
    <scope>NUCLEOTIDE SEQUENCE [LARGE SCALE GENOMIC DNA]</scope>
    <source>
        <strain evidence="2 3">SCSIO 13291</strain>
    </source>
</reference>
<keyword evidence="2" id="KW-0808">Transferase</keyword>
<dbReference type="InterPro" id="IPR016181">
    <property type="entry name" value="Acyl_CoA_acyltransferase"/>
</dbReference>
<dbReference type="Pfam" id="PF00583">
    <property type="entry name" value="Acetyltransf_1"/>
    <property type="match status" value="1"/>
</dbReference>
<keyword evidence="2" id="KW-0012">Acyltransferase</keyword>
<dbReference type="Gene3D" id="3.40.630.30">
    <property type="match status" value="1"/>
</dbReference>
<dbReference type="RefSeq" id="WP_342372550.1">
    <property type="nucleotide sequence ID" value="NZ_CP115965.1"/>
</dbReference>
<dbReference type="PROSITE" id="PS51186">
    <property type="entry name" value="GNAT"/>
    <property type="match status" value="1"/>
</dbReference>
<name>A0ABZ3C8C2_9ACTN</name>
<gene>
    <name evidence="2" type="ORF">PCC79_16780</name>
</gene>
<dbReference type="EMBL" id="CP115965">
    <property type="protein sequence ID" value="WZW98517.1"/>
    <property type="molecule type" value="Genomic_DNA"/>
</dbReference>
<proteinExistence type="predicted"/>
<dbReference type="InterPro" id="IPR000182">
    <property type="entry name" value="GNAT_dom"/>
</dbReference>
<keyword evidence="3" id="KW-1185">Reference proteome</keyword>
<dbReference type="EC" id="2.3.1.-" evidence="2"/>
<evidence type="ECO:0000313" key="2">
    <source>
        <dbReference type="EMBL" id="WZW98517.1"/>
    </source>
</evidence>
<organism evidence="2 3">
    <name type="scientific">Propioniciclava soli</name>
    <dbReference type="NCBI Taxonomy" id="2775081"/>
    <lineage>
        <taxon>Bacteria</taxon>
        <taxon>Bacillati</taxon>
        <taxon>Actinomycetota</taxon>
        <taxon>Actinomycetes</taxon>
        <taxon>Propionibacteriales</taxon>
        <taxon>Propionibacteriaceae</taxon>
        <taxon>Propioniciclava</taxon>
    </lineage>
</organism>
<feature type="domain" description="N-acetyltransferase" evidence="1">
    <location>
        <begin position="5"/>
        <end position="213"/>
    </location>
</feature>
<dbReference type="GO" id="GO:0016746">
    <property type="term" value="F:acyltransferase activity"/>
    <property type="evidence" value="ECO:0007669"/>
    <property type="project" value="UniProtKB-KW"/>
</dbReference>
<evidence type="ECO:0000259" key="1">
    <source>
        <dbReference type="PROSITE" id="PS51186"/>
    </source>
</evidence>
<dbReference type="SUPFAM" id="SSF55729">
    <property type="entry name" value="Acyl-CoA N-acyltransferases (Nat)"/>
    <property type="match status" value="1"/>
</dbReference>